<dbReference type="HOGENOM" id="CLU_065793_0_0_9"/>
<dbReference type="Gene3D" id="3.10.620.30">
    <property type="match status" value="1"/>
</dbReference>
<feature type="domain" description="Transglutaminase-like" evidence="3">
    <location>
        <begin position="92"/>
        <end position="183"/>
    </location>
</feature>
<reference evidence="4 5" key="1">
    <citation type="journal article" date="2009" name="Genome Biol.">
        <title>Comparative genome and phenotypic analysis of Clostridium difficile 027 strains provides insight into the evolution of a hypervirulent bacterium.</title>
        <authorList>
            <person name="Stabler R.A."/>
            <person name="He M."/>
            <person name="Dawson L."/>
            <person name="Martin M."/>
            <person name="Valiente E."/>
            <person name="Corton C."/>
            <person name="Lawley T.D."/>
            <person name="Sebaihia M."/>
            <person name="Quail M.A."/>
            <person name="Rose G."/>
            <person name="Gerding D.N."/>
            <person name="Gibert M."/>
            <person name="Popoff M.R."/>
            <person name="Parkhill J."/>
            <person name="Dougan G."/>
            <person name="Wren B.W."/>
        </authorList>
    </citation>
    <scope>NUCLEOTIDE SEQUENCE [LARGE SCALE GENOMIC DNA]</scope>
    <source>
        <strain evidence="4 5">CD196</strain>
    </source>
</reference>
<evidence type="ECO:0000259" key="3">
    <source>
        <dbReference type="Pfam" id="PF01841"/>
    </source>
</evidence>
<evidence type="ECO:0000313" key="5">
    <source>
        <dbReference type="Proteomes" id="UP000002068"/>
    </source>
</evidence>
<dbReference type="EMBL" id="FN538970">
    <property type="protein sequence ID" value="CBA61925.1"/>
    <property type="molecule type" value="Genomic_DNA"/>
</dbReference>
<feature type="transmembrane region" description="Helical" evidence="2">
    <location>
        <begin position="31"/>
        <end position="50"/>
    </location>
</feature>
<dbReference type="SUPFAM" id="SSF54001">
    <property type="entry name" value="Cysteine proteinases"/>
    <property type="match status" value="1"/>
</dbReference>
<dbReference type="AlphaFoldDB" id="A0A0H3N0Q6"/>
<evidence type="ECO:0000256" key="2">
    <source>
        <dbReference type="SAM" id="Phobius"/>
    </source>
</evidence>
<dbReference type="KEGG" id="cdc:CD196_1015"/>
<dbReference type="Pfam" id="PF01841">
    <property type="entry name" value="Transglut_core"/>
    <property type="match status" value="1"/>
</dbReference>
<keyword evidence="2" id="KW-0472">Membrane</keyword>
<proteinExistence type="predicted"/>
<organism evidence="4 5">
    <name type="scientific">Clostridioides difficile (strain CD196)</name>
    <name type="common">Peptoclostridium difficile</name>
    <dbReference type="NCBI Taxonomy" id="645462"/>
    <lineage>
        <taxon>Bacteria</taxon>
        <taxon>Bacillati</taxon>
        <taxon>Bacillota</taxon>
        <taxon>Clostridia</taxon>
        <taxon>Peptostreptococcales</taxon>
        <taxon>Peptostreptococcaceae</taxon>
        <taxon>Clostridioides</taxon>
    </lineage>
</organism>
<evidence type="ECO:0000256" key="1">
    <source>
        <dbReference type="SAM" id="MobiDB-lite"/>
    </source>
</evidence>
<name>A0A0H3N0Q6_CLODC</name>
<gene>
    <name evidence="4" type="ordered locus">CD196_1015</name>
</gene>
<sequence>MNLINGRELKVKYIIKENANMKKIRKLATKLLIATMVLTSCMSVTVYGMTAKDVTAKTPKSYVAGTNSIYGPKLSQAQLNSVAQATADFMNKKITKNMTTDAKIRVAYNHIKNNTTYVNWNAAEGANTAYTLVTKKGACSGMCRSLKALCDAMGIECYYVHSTTNDHQWNLIRFEDGRLYHVDIDANKSAGADIIYKSLTHPLPFDKKAYPAVGESVKTQNPTPTVKKPTPAKPSAPVGPGNHTMIADQEEAILDEVYGNNLRPKIERYEGVPCSLINSSINTIKFTSKNSNLDPSRHTVSVIGFMNTPYGMVALAPDGVPVEYPFEYDKPFSLDFTGKNLSAAELSKKCKNNNVIIKIEIGEIEPNSGRGQVRYARYVN</sequence>
<dbReference type="InterPro" id="IPR038765">
    <property type="entry name" value="Papain-like_cys_pep_sf"/>
</dbReference>
<keyword evidence="2" id="KW-1133">Transmembrane helix</keyword>
<keyword evidence="2" id="KW-0812">Transmembrane</keyword>
<feature type="compositionally biased region" description="Low complexity" evidence="1">
    <location>
        <begin position="222"/>
        <end position="238"/>
    </location>
</feature>
<accession>A0A0H3N0Q6</accession>
<dbReference type="Proteomes" id="UP000002068">
    <property type="component" value="Chromosome"/>
</dbReference>
<dbReference type="InterPro" id="IPR002931">
    <property type="entry name" value="Transglutaminase-like"/>
</dbReference>
<protein>
    <submittedName>
        <fullName evidence="4">Exported protein</fullName>
    </submittedName>
</protein>
<feature type="region of interest" description="Disordered" evidence="1">
    <location>
        <begin position="216"/>
        <end position="240"/>
    </location>
</feature>
<evidence type="ECO:0000313" key="4">
    <source>
        <dbReference type="EMBL" id="CBA61925.1"/>
    </source>
</evidence>